<keyword evidence="3 8" id="KW-0238">DNA-binding</keyword>
<name>A0A9X8DAL7_9BURK</name>
<accession>A0A9X8DAL7</accession>
<dbReference type="PANTHER" id="PTHR43214:SF41">
    <property type="entry name" value="NITRATE_NITRITE RESPONSE REGULATOR PROTEIN NARP"/>
    <property type="match status" value="1"/>
</dbReference>
<dbReference type="EMBL" id="QXMN01000001">
    <property type="protein sequence ID" value="RIX85479.1"/>
    <property type="molecule type" value="Genomic_DNA"/>
</dbReference>
<proteinExistence type="predicted"/>
<evidence type="ECO:0000256" key="5">
    <source>
        <dbReference type="PROSITE-ProRule" id="PRU00169"/>
    </source>
</evidence>
<feature type="modified residue" description="4-aspartylphosphate" evidence="5">
    <location>
        <position position="64"/>
    </location>
</feature>
<dbReference type="SUPFAM" id="SSF46894">
    <property type="entry name" value="C-terminal effector domain of the bipartite response regulators"/>
    <property type="match status" value="1"/>
</dbReference>
<feature type="domain" description="Response regulatory" evidence="7">
    <location>
        <begin position="12"/>
        <end position="144"/>
    </location>
</feature>
<comment type="caution">
    <text evidence="8">The sequence shown here is derived from an EMBL/GenBank/DDBJ whole genome shotgun (WGS) entry which is preliminary data.</text>
</comment>
<dbReference type="InterPro" id="IPR001789">
    <property type="entry name" value="Sig_transdc_resp-reg_receiver"/>
</dbReference>
<dbReference type="Gene3D" id="3.40.50.2300">
    <property type="match status" value="1"/>
</dbReference>
<dbReference type="SMART" id="SM00421">
    <property type="entry name" value="HTH_LUXR"/>
    <property type="match status" value="1"/>
</dbReference>
<dbReference type="Pfam" id="PF00196">
    <property type="entry name" value="GerE"/>
    <property type="match status" value="1"/>
</dbReference>
<keyword evidence="2" id="KW-0805">Transcription regulation</keyword>
<keyword evidence="1 5" id="KW-0597">Phosphoprotein</keyword>
<keyword evidence="9" id="KW-1185">Reference proteome</keyword>
<evidence type="ECO:0000256" key="3">
    <source>
        <dbReference type="ARBA" id="ARBA00023125"/>
    </source>
</evidence>
<dbReference type="InterPro" id="IPR000792">
    <property type="entry name" value="Tscrpt_reg_LuxR_C"/>
</dbReference>
<dbReference type="AlphaFoldDB" id="A0A9X8DAL7"/>
<protein>
    <submittedName>
        <fullName evidence="8">DNA-binding response regulator</fullName>
    </submittedName>
</protein>
<dbReference type="InterPro" id="IPR036388">
    <property type="entry name" value="WH-like_DNA-bd_sf"/>
</dbReference>
<evidence type="ECO:0000313" key="8">
    <source>
        <dbReference type="EMBL" id="RIX85479.1"/>
    </source>
</evidence>
<dbReference type="PRINTS" id="PR00038">
    <property type="entry name" value="HTHLUXR"/>
</dbReference>
<dbReference type="InterPro" id="IPR016032">
    <property type="entry name" value="Sig_transdc_resp-reg_C-effctor"/>
</dbReference>
<gene>
    <name evidence="8" type="ORF">D3H34_00305</name>
</gene>
<dbReference type="PROSITE" id="PS50043">
    <property type="entry name" value="HTH_LUXR_2"/>
    <property type="match status" value="1"/>
</dbReference>
<dbReference type="OrthoDB" id="3623000at2"/>
<dbReference type="CDD" id="cd17535">
    <property type="entry name" value="REC_NarL-like"/>
    <property type="match status" value="1"/>
</dbReference>
<dbReference type="GO" id="GO:0000160">
    <property type="term" value="P:phosphorelay signal transduction system"/>
    <property type="evidence" value="ECO:0007669"/>
    <property type="project" value="InterPro"/>
</dbReference>
<dbReference type="Gene3D" id="1.10.10.10">
    <property type="entry name" value="Winged helix-like DNA-binding domain superfamily/Winged helix DNA-binding domain"/>
    <property type="match status" value="1"/>
</dbReference>
<dbReference type="PANTHER" id="PTHR43214">
    <property type="entry name" value="TWO-COMPONENT RESPONSE REGULATOR"/>
    <property type="match status" value="1"/>
</dbReference>
<dbReference type="CDD" id="cd06170">
    <property type="entry name" value="LuxR_C_like"/>
    <property type="match status" value="1"/>
</dbReference>
<dbReference type="Proteomes" id="UP000265619">
    <property type="component" value="Unassembled WGS sequence"/>
</dbReference>
<reference evidence="8 9" key="1">
    <citation type="submission" date="2018-09" db="EMBL/GenBank/DDBJ databases">
        <title>Acidovorax cavernicola nov. sp. isolated from Gruta de las Maravillas (Aracena, Spain).</title>
        <authorList>
            <person name="Jurado V."/>
            <person name="Gutierrez-Patricio S."/>
            <person name="Gonzalez-Pimentel J.L."/>
            <person name="Miller A.Z."/>
            <person name="Laiz L."/>
            <person name="Saiz-Jimenez C."/>
        </authorList>
    </citation>
    <scope>NUCLEOTIDE SEQUENCE [LARGE SCALE GENOMIC DNA]</scope>
    <source>
        <strain evidence="8 9">1011MAR4D40.2</strain>
    </source>
</reference>
<evidence type="ECO:0000259" key="7">
    <source>
        <dbReference type="PROSITE" id="PS50110"/>
    </source>
</evidence>
<dbReference type="Pfam" id="PF00072">
    <property type="entry name" value="Response_reg"/>
    <property type="match status" value="1"/>
</dbReference>
<evidence type="ECO:0000256" key="1">
    <source>
        <dbReference type="ARBA" id="ARBA00022553"/>
    </source>
</evidence>
<keyword evidence="4" id="KW-0804">Transcription</keyword>
<feature type="domain" description="HTH luxR-type" evidence="6">
    <location>
        <begin position="170"/>
        <end position="235"/>
    </location>
</feature>
<dbReference type="GO" id="GO:0003677">
    <property type="term" value="F:DNA binding"/>
    <property type="evidence" value="ECO:0007669"/>
    <property type="project" value="UniProtKB-KW"/>
</dbReference>
<evidence type="ECO:0000259" key="6">
    <source>
        <dbReference type="PROSITE" id="PS50043"/>
    </source>
</evidence>
<dbReference type="PROSITE" id="PS00622">
    <property type="entry name" value="HTH_LUXR_1"/>
    <property type="match status" value="1"/>
</dbReference>
<sequence>MAPLPSPDLPMPVLIVEDDALMQRRIVGILGQLGYGNEALVLAGTLTEARIQLAMKSFALVLVDLGLPDGNGVELIAQMSASTNASLNASVNASVNADEGPGILVISAWSTDDLILNALRAGATGYVLKERDDLELLLSIRSVLRGGAPIDPFIARRILDLTQAPPATPGRVGEDVLTARELQILQLVAEGLTNREIAEQIFLSRHTVECHIKNIYRKLTVSSRTRAVFEARSRGLLA</sequence>
<dbReference type="InterPro" id="IPR058245">
    <property type="entry name" value="NreC/VraR/RcsB-like_REC"/>
</dbReference>
<dbReference type="GO" id="GO:0006355">
    <property type="term" value="P:regulation of DNA-templated transcription"/>
    <property type="evidence" value="ECO:0007669"/>
    <property type="project" value="InterPro"/>
</dbReference>
<organism evidence="8 9">
    <name type="scientific">Acidovorax cavernicola</name>
    <dbReference type="NCBI Taxonomy" id="1675792"/>
    <lineage>
        <taxon>Bacteria</taxon>
        <taxon>Pseudomonadati</taxon>
        <taxon>Pseudomonadota</taxon>
        <taxon>Betaproteobacteria</taxon>
        <taxon>Burkholderiales</taxon>
        <taxon>Comamonadaceae</taxon>
        <taxon>Acidovorax</taxon>
    </lineage>
</organism>
<dbReference type="PROSITE" id="PS50110">
    <property type="entry name" value="RESPONSE_REGULATORY"/>
    <property type="match status" value="1"/>
</dbReference>
<evidence type="ECO:0000256" key="2">
    <source>
        <dbReference type="ARBA" id="ARBA00023015"/>
    </source>
</evidence>
<dbReference type="SMART" id="SM00448">
    <property type="entry name" value="REC"/>
    <property type="match status" value="1"/>
</dbReference>
<dbReference type="InterPro" id="IPR011006">
    <property type="entry name" value="CheY-like_superfamily"/>
</dbReference>
<evidence type="ECO:0000256" key="4">
    <source>
        <dbReference type="ARBA" id="ARBA00023163"/>
    </source>
</evidence>
<dbReference type="SUPFAM" id="SSF52172">
    <property type="entry name" value="CheY-like"/>
    <property type="match status" value="1"/>
</dbReference>
<evidence type="ECO:0000313" key="9">
    <source>
        <dbReference type="Proteomes" id="UP000265619"/>
    </source>
</evidence>
<dbReference type="InterPro" id="IPR039420">
    <property type="entry name" value="WalR-like"/>
</dbReference>